<evidence type="ECO:0000256" key="2">
    <source>
        <dbReference type="ARBA" id="ARBA00022475"/>
    </source>
</evidence>
<dbReference type="AlphaFoldDB" id="A0A0S7BXP7"/>
<evidence type="ECO:0000256" key="6">
    <source>
        <dbReference type="SAM" id="Phobius"/>
    </source>
</evidence>
<dbReference type="Pfam" id="PF03788">
    <property type="entry name" value="LrgA"/>
    <property type="match status" value="1"/>
</dbReference>
<dbReference type="OrthoDB" id="3176438at2"/>
<evidence type="ECO:0000256" key="4">
    <source>
        <dbReference type="ARBA" id="ARBA00022989"/>
    </source>
</evidence>
<dbReference type="PANTHER" id="PTHR33931">
    <property type="entry name" value="HOLIN-LIKE PROTEIN CIDA-RELATED"/>
    <property type="match status" value="1"/>
</dbReference>
<dbReference type="GO" id="GO:0005886">
    <property type="term" value="C:plasma membrane"/>
    <property type="evidence" value="ECO:0007669"/>
    <property type="project" value="UniProtKB-SubCell"/>
</dbReference>
<evidence type="ECO:0000256" key="3">
    <source>
        <dbReference type="ARBA" id="ARBA00022692"/>
    </source>
</evidence>
<evidence type="ECO:0000256" key="5">
    <source>
        <dbReference type="ARBA" id="ARBA00023136"/>
    </source>
</evidence>
<name>A0A0S7BXP7_9CHLR</name>
<reference evidence="7" key="1">
    <citation type="journal article" date="2015" name="Genome Announc.">
        <title>Draft Genome Sequence of Anaerolineae Strain TC1, a Novel Isolate from a Methanogenic Wastewater Treatment System.</title>
        <authorList>
            <person name="Matsuura N."/>
            <person name="Tourlousse D.M."/>
            <person name="Sun L."/>
            <person name="Toyonaga M."/>
            <person name="Kuroda K."/>
            <person name="Ohashi A."/>
            <person name="Cruz R."/>
            <person name="Yamaguchi T."/>
            <person name="Sekiguchi Y."/>
        </authorList>
    </citation>
    <scope>NUCLEOTIDE SEQUENCE [LARGE SCALE GENOMIC DNA]</scope>
    <source>
        <strain evidence="7">TC1</strain>
    </source>
</reference>
<accession>A0A0S7BXP7</accession>
<evidence type="ECO:0000313" key="7">
    <source>
        <dbReference type="EMBL" id="GAP41766.1"/>
    </source>
</evidence>
<keyword evidence="3 6" id="KW-0812">Transmembrane</keyword>
<evidence type="ECO:0000313" key="8">
    <source>
        <dbReference type="Proteomes" id="UP000053370"/>
    </source>
</evidence>
<dbReference type="InterPro" id="IPR005538">
    <property type="entry name" value="LrgA/CidA"/>
</dbReference>
<keyword evidence="4 6" id="KW-1133">Transmembrane helix</keyword>
<feature type="transmembrane region" description="Helical" evidence="6">
    <location>
        <begin position="87"/>
        <end position="107"/>
    </location>
</feature>
<keyword evidence="7" id="KW-0378">Hydrolase</keyword>
<proteinExistence type="predicted"/>
<keyword evidence="2" id="KW-1003">Cell membrane</keyword>
<organism evidence="7">
    <name type="scientific">Flexilinea flocculi</name>
    <dbReference type="NCBI Taxonomy" id="1678840"/>
    <lineage>
        <taxon>Bacteria</taxon>
        <taxon>Bacillati</taxon>
        <taxon>Chloroflexota</taxon>
        <taxon>Anaerolineae</taxon>
        <taxon>Anaerolineales</taxon>
        <taxon>Anaerolineaceae</taxon>
        <taxon>Flexilinea</taxon>
    </lineage>
</organism>
<feature type="transmembrane region" description="Helical" evidence="6">
    <location>
        <begin position="30"/>
        <end position="47"/>
    </location>
</feature>
<evidence type="ECO:0000256" key="1">
    <source>
        <dbReference type="ARBA" id="ARBA00004651"/>
    </source>
</evidence>
<dbReference type="GO" id="GO:0016787">
    <property type="term" value="F:hydrolase activity"/>
    <property type="evidence" value="ECO:0007669"/>
    <property type="project" value="UniProtKB-KW"/>
</dbReference>
<dbReference type="EMBL" id="DF968181">
    <property type="protein sequence ID" value="GAP41766.1"/>
    <property type="molecule type" value="Genomic_DNA"/>
</dbReference>
<dbReference type="Proteomes" id="UP000053370">
    <property type="component" value="Unassembled WGS sequence"/>
</dbReference>
<sequence>MRYLRQIGIIFLICYISKIISTVIPAKFPSNVISMILLFLLLITKAIKPESIRDFSEFLLKNMAFFFIPSGVAIMDEIPFLLNKIHLILFILFITFVCSFWVTAIIVETMMKRIKGCEEVDHE</sequence>
<gene>
    <name evidence="7" type="ORF">ATC1_131762</name>
</gene>
<keyword evidence="5 6" id="KW-0472">Membrane</keyword>
<protein>
    <submittedName>
        <fullName evidence="7">Putative effector of murein hydrolase LrgA, UPF0299 family</fullName>
    </submittedName>
</protein>
<dbReference type="PANTHER" id="PTHR33931:SF2">
    <property type="entry name" value="HOLIN-LIKE PROTEIN CIDA"/>
    <property type="match status" value="1"/>
</dbReference>
<dbReference type="RefSeq" id="WP_062283658.1">
    <property type="nucleotide sequence ID" value="NZ_DF968181.1"/>
</dbReference>
<feature type="transmembrane region" description="Helical" evidence="6">
    <location>
        <begin position="7"/>
        <end position="24"/>
    </location>
</feature>
<comment type="subcellular location">
    <subcellularLocation>
        <location evidence="1">Cell membrane</location>
        <topology evidence="1">Multi-pass membrane protein</topology>
    </subcellularLocation>
</comment>
<keyword evidence="8" id="KW-1185">Reference proteome</keyword>
<feature type="transmembrane region" description="Helical" evidence="6">
    <location>
        <begin position="59"/>
        <end position="75"/>
    </location>
</feature>